<dbReference type="OrthoDB" id="5519392at2"/>
<dbReference type="eggNOG" id="COG2968">
    <property type="taxonomic scope" value="Bacteria"/>
</dbReference>
<dbReference type="KEGG" id="scl:sce7859"/>
<gene>
    <name evidence="1" type="ordered locus">sce7859</name>
</gene>
<dbReference type="InterPro" id="IPR007497">
    <property type="entry name" value="SIMPL/DUF541"/>
</dbReference>
<dbReference type="AlphaFoldDB" id="A9FBM3"/>
<dbReference type="InterPro" id="IPR052022">
    <property type="entry name" value="26kDa_periplasmic_antigen"/>
</dbReference>
<evidence type="ECO:0000313" key="2">
    <source>
        <dbReference type="Proteomes" id="UP000002139"/>
    </source>
</evidence>
<dbReference type="PANTHER" id="PTHR34387">
    <property type="entry name" value="SLR1258 PROTEIN"/>
    <property type="match status" value="1"/>
</dbReference>
<dbReference type="PANTHER" id="PTHR34387:SF2">
    <property type="entry name" value="SLR1258 PROTEIN"/>
    <property type="match status" value="1"/>
</dbReference>
<name>A9FBM3_SORC5</name>
<protein>
    <submittedName>
        <fullName evidence="1">Secreted protein</fullName>
    </submittedName>
</protein>
<dbReference type="GO" id="GO:0006974">
    <property type="term" value="P:DNA damage response"/>
    <property type="evidence" value="ECO:0007669"/>
    <property type="project" value="TreeGrafter"/>
</dbReference>
<dbReference type="Gene3D" id="3.30.110.170">
    <property type="entry name" value="Protein of unknown function (DUF541), domain 1"/>
    <property type="match status" value="1"/>
</dbReference>
<organism evidence="1 2">
    <name type="scientific">Sorangium cellulosum (strain So ce56)</name>
    <name type="common">Polyangium cellulosum (strain So ce56)</name>
    <dbReference type="NCBI Taxonomy" id="448385"/>
    <lineage>
        <taxon>Bacteria</taxon>
        <taxon>Pseudomonadati</taxon>
        <taxon>Myxococcota</taxon>
        <taxon>Polyangia</taxon>
        <taxon>Polyangiales</taxon>
        <taxon>Polyangiaceae</taxon>
        <taxon>Sorangium</taxon>
    </lineage>
</organism>
<sequence length="273" mass="28290">MRPTMPTLTGSLIAGLALGVMTCISSTALAGRPVAEALAADRLAAKEPGATAKNHENRTITIGGIGEVSRPADSMRTSIGVEVREKTLWAARDKAAGRSQAVLAALRGLAIPGLEIRTVDISLSPIREAHVGHEEITEPRIIGYSASSQLSVALRGASPAELQAAGSRILHAALASGANDVGGLEFFLSDRTEARRSAIAAAVQDAQANAKVVAKAANVRLVDLQSISVVQQERYGFAQQMKGFGSADGFPVEPGNIRVTAAVTVRVAFAPNP</sequence>
<evidence type="ECO:0000313" key="1">
    <source>
        <dbReference type="EMBL" id="CAN98029.1"/>
    </source>
</evidence>
<dbReference type="Proteomes" id="UP000002139">
    <property type="component" value="Chromosome"/>
</dbReference>
<keyword evidence="2" id="KW-1185">Reference proteome</keyword>
<proteinExistence type="predicted"/>
<dbReference type="Pfam" id="PF04402">
    <property type="entry name" value="SIMPL"/>
    <property type="match status" value="1"/>
</dbReference>
<dbReference type="RefSeq" id="WP_012240468.1">
    <property type="nucleotide sequence ID" value="NC_010162.1"/>
</dbReference>
<dbReference type="Gene3D" id="3.30.70.2970">
    <property type="entry name" value="Protein of unknown function (DUF541), domain 2"/>
    <property type="match status" value="1"/>
</dbReference>
<dbReference type="EMBL" id="AM746676">
    <property type="protein sequence ID" value="CAN98029.1"/>
    <property type="molecule type" value="Genomic_DNA"/>
</dbReference>
<dbReference type="BioCyc" id="SCEL448385:SCE_RS40250-MONOMER"/>
<reference evidence="1 2" key="1">
    <citation type="journal article" date="2007" name="Nat. Biotechnol.">
        <title>Complete genome sequence of the myxobacterium Sorangium cellulosum.</title>
        <authorList>
            <person name="Schneiker S."/>
            <person name="Perlova O."/>
            <person name="Kaiser O."/>
            <person name="Gerth K."/>
            <person name="Alici A."/>
            <person name="Altmeyer M.O."/>
            <person name="Bartels D."/>
            <person name="Bekel T."/>
            <person name="Beyer S."/>
            <person name="Bode E."/>
            <person name="Bode H.B."/>
            <person name="Bolten C.J."/>
            <person name="Choudhuri J.V."/>
            <person name="Doss S."/>
            <person name="Elnakady Y.A."/>
            <person name="Frank B."/>
            <person name="Gaigalat L."/>
            <person name="Goesmann A."/>
            <person name="Groeger C."/>
            <person name="Gross F."/>
            <person name="Jelsbak L."/>
            <person name="Jelsbak L."/>
            <person name="Kalinowski J."/>
            <person name="Kegler C."/>
            <person name="Knauber T."/>
            <person name="Konietzny S."/>
            <person name="Kopp M."/>
            <person name="Krause L."/>
            <person name="Krug D."/>
            <person name="Linke B."/>
            <person name="Mahmud T."/>
            <person name="Martinez-Arias R."/>
            <person name="McHardy A.C."/>
            <person name="Merai M."/>
            <person name="Meyer F."/>
            <person name="Mormann S."/>
            <person name="Munoz-Dorado J."/>
            <person name="Perez J."/>
            <person name="Pradella S."/>
            <person name="Rachid S."/>
            <person name="Raddatz G."/>
            <person name="Rosenau F."/>
            <person name="Rueckert C."/>
            <person name="Sasse F."/>
            <person name="Scharfe M."/>
            <person name="Schuster S.C."/>
            <person name="Suen G."/>
            <person name="Treuner-Lange A."/>
            <person name="Velicer G.J."/>
            <person name="Vorholter F.-J."/>
            <person name="Weissman K.J."/>
            <person name="Welch R.D."/>
            <person name="Wenzel S.C."/>
            <person name="Whitworth D.E."/>
            <person name="Wilhelm S."/>
            <person name="Wittmann C."/>
            <person name="Bloecker H."/>
            <person name="Puehler A."/>
            <person name="Mueller R."/>
        </authorList>
    </citation>
    <scope>NUCLEOTIDE SEQUENCE [LARGE SCALE GENOMIC DNA]</scope>
    <source>
        <strain evidence="2">So ce56</strain>
    </source>
</reference>
<dbReference type="HOGENOM" id="CLU_1019037_0_0_7"/>
<accession>A9FBM3</accession>